<evidence type="ECO:0000313" key="4">
    <source>
        <dbReference type="EMBL" id="CAB5215087.1"/>
    </source>
</evidence>
<keyword evidence="3" id="KW-0732">Signal</keyword>
<evidence type="ECO:0000256" key="3">
    <source>
        <dbReference type="ARBA" id="ARBA00022729"/>
    </source>
</evidence>
<dbReference type="PANTHER" id="PTHR33376:SF7">
    <property type="entry name" value="C4-DICARBOXYLATE-BINDING PROTEIN DCTB"/>
    <property type="match status" value="1"/>
</dbReference>
<dbReference type="PANTHER" id="PTHR33376">
    <property type="match status" value="1"/>
</dbReference>
<evidence type="ECO:0000256" key="2">
    <source>
        <dbReference type="ARBA" id="ARBA00022448"/>
    </source>
</evidence>
<dbReference type="InterPro" id="IPR018389">
    <property type="entry name" value="DctP_fam"/>
</dbReference>
<comment type="similarity">
    <text evidence="1">Belongs to the bacterial solute-binding protein 7 family.</text>
</comment>
<reference evidence="4" key="1">
    <citation type="submission" date="2020-05" db="EMBL/GenBank/DDBJ databases">
        <authorList>
            <person name="Chiriac C."/>
            <person name="Salcher M."/>
            <person name="Ghai R."/>
            <person name="Kavagutti S V."/>
        </authorList>
    </citation>
    <scope>NUCLEOTIDE SEQUENCE</scope>
</reference>
<proteinExistence type="inferred from homology"/>
<evidence type="ECO:0000256" key="1">
    <source>
        <dbReference type="ARBA" id="ARBA00009023"/>
    </source>
</evidence>
<name>A0A6J7WI33_9CAUD</name>
<dbReference type="GO" id="GO:0055085">
    <property type="term" value="P:transmembrane transport"/>
    <property type="evidence" value="ECO:0007669"/>
    <property type="project" value="InterPro"/>
</dbReference>
<dbReference type="InterPro" id="IPR038404">
    <property type="entry name" value="TRAP_DctP_sf"/>
</dbReference>
<organism evidence="4">
    <name type="scientific">uncultured Caudovirales phage</name>
    <dbReference type="NCBI Taxonomy" id="2100421"/>
    <lineage>
        <taxon>Viruses</taxon>
        <taxon>Duplodnaviria</taxon>
        <taxon>Heunggongvirae</taxon>
        <taxon>Uroviricota</taxon>
        <taxon>Caudoviricetes</taxon>
        <taxon>Peduoviridae</taxon>
        <taxon>Maltschvirus</taxon>
        <taxon>Maltschvirus maltsch</taxon>
    </lineage>
</organism>
<protein>
    <submittedName>
        <fullName evidence="4">TRAP transporter solute receptor DctP/TeaA</fullName>
    </submittedName>
</protein>
<dbReference type="Pfam" id="PF03480">
    <property type="entry name" value="DctP"/>
    <property type="match status" value="1"/>
</dbReference>
<sequence>MKTTKIRWVIAHEPLSLFVRAAKDFQDFVNQAQTAEKIEVEVMTLGEYSEKYNDGVVVTKHDLLDLMEQGKIEMSQMYTTWLAEKYEQDMLALEMPFIFKDHDHATRVLEGEVGEFLLDKITEKSNVRGMAFTYSGGFRNVLSSKKVSTLKGLTDEDQN</sequence>
<dbReference type="Gene3D" id="3.40.190.170">
    <property type="entry name" value="Bacterial extracellular solute-binding protein, family 7"/>
    <property type="match status" value="1"/>
</dbReference>
<gene>
    <name evidence="4" type="ORF">UFOVP190_387</name>
</gene>
<keyword evidence="2" id="KW-0813">Transport</keyword>
<dbReference type="EMBL" id="LR798243">
    <property type="protein sequence ID" value="CAB5215087.1"/>
    <property type="molecule type" value="Genomic_DNA"/>
</dbReference>
<keyword evidence="4" id="KW-0675">Receptor</keyword>
<accession>A0A6J7WI33</accession>